<dbReference type="GeneID" id="19949044"/>
<name>T0RNY1_SAPDV</name>
<keyword evidence="3" id="KW-1185">Reference proteome</keyword>
<dbReference type="OrthoDB" id="76931at2759"/>
<evidence type="ECO:0000313" key="2">
    <source>
        <dbReference type="EMBL" id="EQC34108.1"/>
    </source>
</evidence>
<dbReference type="Proteomes" id="UP000030762">
    <property type="component" value="Unassembled WGS sequence"/>
</dbReference>
<dbReference type="InParanoid" id="T0RNY1"/>
<proteinExistence type="predicted"/>
<dbReference type="EMBL" id="JH767156">
    <property type="protein sequence ID" value="EQC34108.1"/>
    <property type="molecule type" value="Genomic_DNA"/>
</dbReference>
<protein>
    <submittedName>
        <fullName evidence="2">Uncharacterized protein</fullName>
    </submittedName>
</protein>
<dbReference type="RefSeq" id="XP_008612420.1">
    <property type="nucleotide sequence ID" value="XM_008614198.1"/>
</dbReference>
<feature type="compositionally biased region" description="Basic and acidic residues" evidence="1">
    <location>
        <begin position="622"/>
        <end position="632"/>
    </location>
</feature>
<dbReference type="VEuPathDB" id="FungiDB:SDRG_08317"/>
<accession>T0RNY1</accession>
<gene>
    <name evidence="2" type="ORF">SDRG_08317</name>
</gene>
<evidence type="ECO:0000313" key="3">
    <source>
        <dbReference type="Proteomes" id="UP000030762"/>
    </source>
</evidence>
<organism evidence="2 3">
    <name type="scientific">Saprolegnia diclina (strain VS20)</name>
    <dbReference type="NCBI Taxonomy" id="1156394"/>
    <lineage>
        <taxon>Eukaryota</taxon>
        <taxon>Sar</taxon>
        <taxon>Stramenopiles</taxon>
        <taxon>Oomycota</taxon>
        <taxon>Saprolegniomycetes</taxon>
        <taxon>Saprolegniales</taxon>
        <taxon>Saprolegniaceae</taxon>
        <taxon>Saprolegnia</taxon>
    </lineage>
</organism>
<feature type="region of interest" description="Disordered" evidence="1">
    <location>
        <begin position="604"/>
        <end position="632"/>
    </location>
</feature>
<sequence length="632" mass="69922">MEDAIEKAKQRSEDVTHKFLQTKDDAAKVLKHFFGWDHAKEESAIDDTAPIELDMVPMEPTMALQTMLMRAAAIVQAPPVLLPQSMADIVYEATLQQLGDLQFRVIAMNACKSYIESRHCLVREYWAKLAQPPTPSTMEHHARLQSTFKMLVPIYRNDVKILRRNVKQYENAAAAALALKYKRYPNDHAMAVDEHELRREAAETSSRLLADFPETILSLEALEAHDATLLEHHVFELEYMVAHARICGAYYLTKAKRRAEVVATPLTDTRSADDLQMAFTDALSAYEASAAALQASLAADAHFQLEQQARAAPTIFVASAHSALYGKLQRAARKVRAECRLSKTLHQLLSLAQAHTQITSIVANDAVHAAVAAAVVQASAALTSAHETQIQDAVEAHARELQALEHPQTNLDKSIDVADVKSAHKAELFAIVSLTKVVARRKALALRRHAEAEFARLEHMQAQHAIMLQKLETELETRESLEHMRLLARLEKRKLARMACGPPSTNSSDPEPATPSAMLEEEKAKIIEEKRSEWHEAEVACANEVQAAAVEAIAAEAVTFGLGTDTDVVQGLIAQLQAVDFGRTPSTIKQIHAVEKVLLSMRESVQKPRRSGAKSSGPSHIVVEKAKKPIFR</sequence>
<dbReference type="OMA" id="NDHAMAV"/>
<reference evidence="2 3" key="1">
    <citation type="submission" date="2012-04" db="EMBL/GenBank/DDBJ databases">
        <title>The Genome Sequence of Saprolegnia declina VS20.</title>
        <authorList>
            <consortium name="The Broad Institute Genome Sequencing Platform"/>
            <person name="Russ C."/>
            <person name="Nusbaum C."/>
            <person name="Tyler B."/>
            <person name="van West P."/>
            <person name="Dieguez-Uribeondo J."/>
            <person name="de Bruijn I."/>
            <person name="Tripathy S."/>
            <person name="Jiang R."/>
            <person name="Young S.K."/>
            <person name="Zeng Q."/>
            <person name="Gargeya S."/>
            <person name="Fitzgerald M."/>
            <person name="Haas B."/>
            <person name="Abouelleil A."/>
            <person name="Alvarado L."/>
            <person name="Arachchi H.M."/>
            <person name="Berlin A."/>
            <person name="Chapman S.B."/>
            <person name="Goldberg J."/>
            <person name="Griggs A."/>
            <person name="Gujja S."/>
            <person name="Hansen M."/>
            <person name="Howarth C."/>
            <person name="Imamovic A."/>
            <person name="Larimer J."/>
            <person name="McCowen C."/>
            <person name="Montmayeur A."/>
            <person name="Murphy C."/>
            <person name="Neiman D."/>
            <person name="Pearson M."/>
            <person name="Priest M."/>
            <person name="Roberts A."/>
            <person name="Saif S."/>
            <person name="Shea T."/>
            <person name="Sisk P."/>
            <person name="Sykes S."/>
            <person name="Wortman J."/>
            <person name="Nusbaum C."/>
            <person name="Birren B."/>
        </authorList>
    </citation>
    <scope>NUCLEOTIDE SEQUENCE [LARGE SCALE GENOMIC DNA]</scope>
    <source>
        <strain evidence="2 3">VS20</strain>
    </source>
</reference>
<dbReference type="AlphaFoldDB" id="T0RNY1"/>
<evidence type="ECO:0000256" key="1">
    <source>
        <dbReference type="SAM" id="MobiDB-lite"/>
    </source>
</evidence>